<comment type="catalytic activity">
    <reaction evidence="3">
        <text>2 GTP = 3',3'-c-di-GMP + 2 diphosphate</text>
        <dbReference type="Rhea" id="RHEA:24898"/>
        <dbReference type="ChEBI" id="CHEBI:33019"/>
        <dbReference type="ChEBI" id="CHEBI:37565"/>
        <dbReference type="ChEBI" id="CHEBI:58805"/>
        <dbReference type="EC" id="2.7.7.65"/>
    </reaction>
</comment>
<dbReference type="SMART" id="SM00267">
    <property type="entry name" value="GGDEF"/>
    <property type="match status" value="1"/>
</dbReference>
<dbReference type="PROSITE" id="PS50887">
    <property type="entry name" value="GGDEF"/>
    <property type="match status" value="1"/>
</dbReference>
<dbReference type="CDD" id="cd01949">
    <property type="entry name" value="GGDEF"/>
    <property type="match status" value="1"/>
</dbReference>
<gene>
    <name evidence="6" type="ORF">AX660_21855</name>
</gene>
<dbReference type="EMBL" id="LSNE01000011">
    <property type="protein sequence ID" value="KXI27368.1"/>
    <property type="molecule type" value="Genomic_DNA"/>
</dbReference>
<dbReference type="EC" id="2.7.7.65" evidence="2"/>
<dbReference type="Gene3D" id="3.30.70.270">
    <property type="match status" value="1"/>
</dbReference>
<feature type="transmembrane region" description="Helical" evidence="4">
    <location>
        <begin position="139"/>
        <end position="159"/>
    </location>
</feature>
<keyword evidence="4" id="KW-1133">Transmembrane helix</keyword>
<organism evidence="6 7">
    <name type="scientific">Paraglaciecola hydrolytica</name>
    <dbReference type="NCBI Taxonomy" id="1799789"/>
    <lineage>
        <taxon>Bacteria</taxon>
        <taxon>Pseudomonadati</taxon>
        <taxon>Pseudomonadota</taxon>
        <taxon>Gammaproteobacteria</taxon>
        <taxon>Alteromonadales</taxon>
        <taxon>Alteromonadaceae</taxon>
        <taxon>Paraglaciecola</taxon>
    </lineage>
</organism>
<dbReference type="InterPro" id="IPR029787">
    <property type="entry name" value="Nucleotide_cyclase"/>
</dbReference>
<feature type="transmembrane region" description="Helical" evidence="4">
    <location>
        <begin position="85"/>
        <end position="106"/>
    </location>
</feature>
<evidence type="ECO:0000259" key="5">
    <source>
        <dbReference type="PROSITE" id="PS50887"/>
    </source>
</evidence>
<proteinExistence type="predicted"/>
<dbReference type="InterPro" id="IPR000160">
    <property type="entry name" value="GGDEF_dom"/>
</dbReference>
<dbReference type="SUPFAM" id="SSF55073">
    <property type="entry name" value="Nucleotide cyclase"/>
    <property type="match status" value="1"/>
</dbReference>
<dbReference type="PANTHER" id="PTHR45138:SF9">
    <property type="entry name" value="DIGUANYLATE CYCLASE DGCM-RELATED"/>
    <property type="match status" value="1"/>
</dbReference>
<dbReference type="AlphaFoldDB" id="A0A148KM95"/>
<feature type="domain" description="GGDEF" evidence="5">
    <location>
        <begin position="239"/>
        <end position="372"/>
    </location>
</feature>
<feature type="transmembrane region" description="Helical" evidence="4">
    <location>
        <begin position="52"/>
        <end position="73"/>
    </location>
</feature>
<dbReference type="InterPro" id="IPR043128">
    <property type="entry name" value="Rev_trsase/Diguanyl_cyclase"/>
</dbReference>
<feature type="transmembrane region" description="Helical" evidence="4">
    <location>
        <begin position="112"/>
        <end position="132"/>
    </location>
</feature>
<evidence type="ECO:0000256" key="1">
    <source>
        <dbReference type="ARBA" id="ARBA00001946"/>
    </source>
</evidence>
<dbReference type="NCBIfam" id="TIGR00254">
    <property type="entry name" value="GGDEF"/>
    <property type="match status" value="1"/>
</dbReference>
<dbReference type="Proteomes" id="UP000070299">
    <property type="component" value="Unassembled WGS sequence"/>
</dbReference>
<dbReference type="OrthoDB" id="9812260at2"/>
<keyword evidence="4" id="KW-0812">Transmembrane</keyword>
<dbReference type="FunFam" id="3.30.70.270:FF:000001">
    <property type="entry name" value="Diguanylate cyclase domain protein"/>
    <property type="match status" value="1"/>
</dbReference>
<dbReference type="GO" id="GO:0052621">
    <property type="term" value="F:diguanylate cyclase activity"/>
    <property type="evidence" value="ECO:0007669"/>
    <property type="project" value="UniProtKB-EC"/>
</dbReference>
<keyword evidence="4" id="KW-0472">Membrane</keyword>
<reference evidence="7" key="1">
    <citation type="submission" date="2016-02" db="EMBL/GenBank/DDBJ databases">
        <authorList>
            <person name="Schultz-Johansen M."/>
            <person name="Glaring M.A."/>
            <person name="Bech P.K."/>
            <person name="Stougaard P."/>
        </authorList>
    </citation>
    <scope>NUCLEOTIDE SEQUENCE [LARGE SCALE GENOMIC DNA]</scope>
    <source>
        <strain evidence="7">S66</strain>
    </source>
</reference>
<name>A0A148KM95_9ALTE</name>
<comment type="caution">
    <text evidence="6">The sequence shown here is derived from an EMBL/GenBank/DDBJ whole genome shotgun (WGS) entry which is preliminary data.</text>
</comment>
<evidence type="ECO:0000256" key="2">
    <source>
        <dbReference type="ARBA" id="ARBA00012528"/>
    </source>
</evidence>
<feature type="transmembrane region" description="Helical" evidence="4">
    <location>
        <begin position="21"/>
        <end position="46"/>
    </location>
</feature>
<dbReference type="STRING" id="1799789.AX660_21855"/>
<protein>
    <recommendedName>
        <fullName evidence="2">diguanylate cyclase</fullName>
        <ecNumber evidence="2">2.7.7.65</ecNumber>
    </recommendedName>
</protein>
<dbReference type="PANTHER" id="PTHR45138">
    <property type="entry name" value="REGULATORY COMPONENTS OF SENSORY TRANSDUCTION SYSTEM"/>
    <property type="match status" value="1"/>
</dbReference>
<evidence type="ECO:0000256" key="3">
    <source>
        <dbReference type="ARBA" id="ARBA00034247"/>
    </source>
</evidence>
<sequence length="372" mass="42731">MNTTTQINSVDDFRRQSDLDFILSARIGLLVQILGWLLIVILTGFYSKQPLLTLQLSWLIIVISLLRFTHIALHQYFYASSSRIWMATHYFLLLLQALFWSGFYVYQINLDALSPALLASILMLAVDSNGAIFSMRSKLVMTQIYLVLMLLPAAAMSFGQDNLQFLAYLLIAYWMYLLAFALRCHKHYILNHSFQLSLMKNKQDIDSKDKIDSLTKIYNRHYFEDCFEYQWQLAIRNSTEIALLMIDIDHFKTINEAHGQEFGDQCLVHIADVIRQSAKRQTDMVIRYAGEEFVLILPDTEQAAALKLAEVIRHNLEFEEFQCGDDSHTITASIGVGVVQPKQFSSPTLLLQIAEMALFQAKIHGRNRVELG</sequence>
<dbReference type="InterPro" id="IPR050469">
    <property type="entry name" value="Diguanylate_Cyclase"/>
</dbReference>
<evidence type="ECO:0000313" key="7">
    <source>
        <dbReference type="Proteomes" id="UP000070299"/>
    </source>
</evidence>
<dbReference type="Pfam" id="PF00990">
    <property type="entry name" value="GGDEF"/>
    <property type="match status" value="1"/>
</dbReference>
<keyword evidence="7" id="KW-1185">Reference proteome</keyword>
<evidence type="ECO:0000313" key="6">
    <source>
        <dbReference type="EMBL" id="KXI27368.1"/>
    </source>
</evidence>
<comment type="cofactor">
    <cofactor evidence="1">
        <name>Mg(2+)</name>
        <dbReference type="ChEBI" id="CHEBI:18420"/>
    </cofactor>
</comment>
<dbReference type="RefSeq" id="WP_068380724.1">
    <property type="nucleotide sequence ID" value="NZ_LSNE01000011.1"/>
</dbReference>
<accession>A0A148KM95</accession>
<feature type="transmembrane region" description="Helical" evidence="4">
    <location>
        <begin position="165"/>
        <end position="182"/>
    </location>
</feature>
<evidence type="ECO:0000256" key="4">
    <source>
        <dbReference type="SAM" id="Phobius"/>
    </source>
</evidence>